<keyword evidence="2" id="KW-0547">Nucleotide-binding</keyword>
<evidence type="ECO:0000313" key="5">
    <source>
        <dbReference type="EMBL" id="XCJ77788.1"/>
    </source>
</evidence>
<evidence type="ECO:0000256" key="2">
    <source>
        <dbReference type="ARBA" id="ARBA00022741"/>
    </source>
</evidence>
<keyword evidence="5" id="KW-0808">Transferase</keyword>
<dbReference type="InterPro" id="IPR003781">
    <property type="entry name" value="CoA-bd"/>
</dbReference>
<dbReference type="GO" id="GO:0005524">
    <property type="term" value="F:ATP binding"/>
    <property type="evidence" value="ECO:0007669"/>
    <property type="project" value="UniProtKB-KW"/>
</dbReference>
<dbReference type="SMART" id="SM00881">
    <property type="entry name" value="CoA_binding"/>
    <property type="match status" value="1"/>
</dbReference>
<dbReference type="SUPFAM" id="SSF55729">
    <property type="entry name" value="Acyl-CoA N-acyltransferases (Nat)"/>
    <property type="match status" value="1"/>
</dbReference>
<organism evidence="5">
    <name type="scientific">Salinicola endophyticus</name>
    <dbReference type="NCBI Taxonomy" id="1949083"/>
    <lineage>
        <taxon>Bacteria</taxon>
        <taxon>Pseudomonadati</taxon>
        <taxon>Pseudomonadota</taxon>
        <taxon>Gammaproteobacteria</taxon>
        <taxon>Oceanospirillales</taxon>
        <taxon>Halomonadaceae</taxon>
        <taxon>Salinicola</taxon>
    </lineage>
</organism>
<dbReference type="InterPro" id="IPR016102">
    <property type="entry name" value="Succinyl-CoA_synth-like"/>
</dbReference>
<dbReference type="EC" id="2.3.1.-" evidence="5"/>
<keyword evidence="3" id="KW-0067">ATP-binding</keyword>
<dbReference type="Gene3D" id="3.40.50.720">
    <property type="entry name" value="NAD(P)-binding Rossmann-like Domain"/>
    <property type="match status" value="1"/>
</dbReference>
<evidence type="ECO:0000256" key="3">
    <source>
        <dbReference type="ARBA" id="ARBA00022840"/>
    </source>
</evidence>
<dbReference type="AlphaFoldDB" id="A0AB74U5A4"/>
<dbReference type="Gene3D" id="3.30.1490.20">
    <property type="entry name" value="ATP-grasp fold, A domain"/>
    <property type="match status" value="1"/>
</dbReference>
<dbReference type="PANTHER" id="PTHR43334:SF1">
    <property type="entry name" value="3-HYDROXYPROPIONATE--COA LIGASE [ADP-FORMING]"/>
    <property type="match status" value="1"/>
</dbReference>
<dbReference type="Pfam" id="PF13607">
    <property type="entry name" value="Succ_CoA_lig"/>
    <property type="match status" value="1"/>
</dbReference>
<dbReference type="SUPFAM" id="SSF51735">
    <property type="entry name" value="NAD(P)-binding Rossmann-fold domains"/>
    <property type="match status" value="1"/>
</dbReference>
<evidence type="ECO:0000256" key="1">
    <source>
        <dbReference type="ARBA" id="ARBA00022598"/>
    </source>
</evidence>
<reference evidence="5" key="1">
    <citation type="submission" date="2024-06" db="EMBL/GenBank/DDBJ databases">
        <title>Complete genome of Salinicola endophyticus HNIBRBA4755.</title>
        <authorList>
            <person name="Shin S.Y."/>
            <person name="Kang H."/>
            <person name="Song J."/>
        </authorList>
    </citation>
    <scope>NUCLEOTIDE SEQUENCE</scope>
    <source>
        <strain evidence="5">HNIBRBA4755</strain>
    </source>
</reference>
<proteinExistence type="predicted"/>
<accession>A0AB74U5A4</accession>
<dbReference type="GO" id="GO:0016874">
    <property type="term" value="F:ligase activity"/>
    <property type="evidence" value="ECO:0007669"/>
    <property type="project" value="UniProtKB-KW"/>
</dbReference>
<dbReference type="InterPro" id="IPR016181">
    <property type="entry name" value="Acyl_CoA_acyltransferase"/>
</dbReference>
<dbReference type="Gene3D" id="3.40.50.261">
    <property type="entry name" value="Succinyl-CoA synthetase domains"/>
    <property type="match status" value="2"/>
</dbReference>
<dbReference type="InterPro" id="IPR000182">
    <property type="entry name" value="GNAT_dom"/>
</dbReference>
<dbReference type="PROSITE" id="PS51186">
    <property type="entry name" value="GNAT"/>
    <property type="match status" value="1"/>
</dbReference>
<dbReference type="Gene3D" id="3.40.630.30">
    <property type="match status" value="1"/>
</dbReference>
<dbReference type="PANTHER" id="PTHR43334">
    <property type="entry name" value="ACETATE--COA LIGASE [ADP-FORMING]"/>
    <property type="match status" value="1"/>
</dbReference>
<keyword evidence="5" id="KW-0012">Acyltransferase</keyword>
<dbReference type="InterPro" id="IPR032875">
    <property type="entry name" value="Succ_CoA_lig_flav_dom"/>
</dbReference>
<dbReference type="InterPro" id="IPR013815">
    <property type="entry name" value="ATP_grasp_subdomain_1"/>
</dbReference>
<dbReference type="Gene3D" id="3.30.470.20">
    <property type="entry name" value="ATP-grasp fold, B domain"/>
    <property type="match status" value="1"/>
</dbReference>
<dbReference type="RefSeq" id="WP_353978832.1">
    <property type="nucleotide sequence ID" value="NZ_CP159578.1"/>
</dbReference>
<dbReference type="GO" id="GO:0016747">
    <property type="term" value="F:acyltransferase activity, transferring groups other than amino-acyl groups"/>
    <property type="evidence" value="ECO:0007669"/>
    <property type="project" value="InterPro"/>
</dbReference>
<feature type="domain" description="N-acetyltransferase" evidence="4">
    <location>
        <begin position="738"/>
        <end position="903"/>
    </location>
</feature>
<dbReference type="EMBL" id="CP159578">
    <property type="protein sequence ID" value="XCJ77788.1"/>
    <property type="molecule type" value="Genomic_DNA"/>
</dbReference>
<keyword evidence="1 5" id="KW-0436">Ligase</keyword>
<dbReference type="SUPFAM" id="SSF52210">
    <property type="entry name" value="Succinyl-CoA synthetase domains"/>
    <property type="match status" value="2"/>
</dbReference>
<evidence type="ECO:0000259" key="4">
    <source>
        <dbReference type="PROSITE" id="PS51186"/>
    </source>
</evidence>
<dbReference type="Pfam" id="PF00583">
    <property type="entry name" value="Acetyltransf_1"/>
    <property type="match status" value="1"/>
</dbReference>
<dbReference type="InterPro" id="IPR051538">
    <property type="entry name" value="Acyl-CoA_Synth/Transferase"/>
</dbReference>
<sequence length="919" mass="101217">MATQFLRRFFAPQSLVVIGASPKPESLGGVVLRNLLEGQFDKPLWAVNPRGYADVHGVECLRRIADLPHPPDLAVICSPLRSLPKVIDDLSAIGVRAALILSGGASLEREASLRGRLQKATRRSGMRVLGPECLGVAVPSWRLNATYAAQPIADGSVAYLGQSGMLGNAMIDWAAGREVGFSHLVTLGDSLDVRLPDIIDYLNLSSKCRALLLHLESIRNARHFMTALRDASRNRLVLAIKSGRTPQATLDQLPETPGIERRDAVIEAALARAGVVRVEDSDELFDALETLSRLKPPRGDRLAIVSNGVGPALLAIDKLIDGGGQLAEFGETTVAALLESGLDVSRPGRNPIDLGGSATPADYLAALDIVTRDPQVDAVLVLHAPTRLAPAQATAEALIAARERYRHRLLVSWMGLKEALVARAAFNRAGIPSYLSPEKAVRAFLHLVRYRRVQALLHETPPSLPFDSSSEIRQRCHALIEESLSRGRDRLTHEETAQVLAAYGIDSAPSRYVADFEEAERATQTLPGPWAVKVVHRDNCEPFRYWREASRQTSALAQDLEQPGSVVDAVVRLGERIAETLPQSPIYSYCLQTMQRGKGSWQLSAGITRDPELGPVIVFGSGGYKIDVLADRQIALPPLNMRLAEELIDRTRAGRLIRAHSEDAAAEITQVAQLLVKLSQMAADLPRLKGLELNPLLLNRDGLTAVDFALDLGERAVQAIMPYPEELRETVTLAGDEVEVRPIRGEDAPLITQFHTRLSEQSIRYRYFHHKAVLSMRELAQLSQINYDRQMAFIAVRRSSPAETDGAQEVPREEMLGVVRVWNDPDNIRTEFSIIVRDDLHGIGLGRLLMEKMIRYSRQVGTLVMVGTVMTDNQPMRRLLKQLGFTLVTNLEEGVIEATLKLNAPQSEWQRHRLEAALD</sequence>
<protein>
    <submittedName>
        <fullName evidence="5">Bifunctional acetate--CoA ligase family protein/GNAT family N-acetyltransferase</fullName>
        <ecNumber evidence="5">2.3.1.-</ecNumber>
    </submittedName>
</protein>
<dbReference type="Pfam" id="PF13549">
    <property type="entry name" value="ATP-grasp_5"/>
    <property type="match status" value="1"/>
</dbReference>
<dbReference type="InterPro" id="IPR036291">
    <property type="entry name" value="NAD(P)-bd_dom_sf"/>
</dbReference>
<dbReference type="Pfam" id="PF13380">
    <property type="entry name" value="CoA_binding_2"/>
    <property type="match status" value="1"/>
</dbReference>
<dbReference type="SUPFAM" id="SSF56059">
    <property type="entry name" value="Glutathione synthetase ATP-binding domain-like"/>
    <property type="match status" value="1"/>
</dbReference>
<gene>
    <name evidence="5" type="ORF">ABV408_09985</name>
</gene>
<name>A0AB74U5A4_9GAMM</name>